<reference evidence="3" key="1">
    <citation type="journal article" date="2023" name="Front. Mar. Sci.">
        <title>A new Merluccius polli reference genome to investigate the effects of global change in West African waters.</title>
        <authorList>
            <person name="Mateo J.L."/>
            <person name="Blanco-Fernandez C."/>
            <person name="Garcia-Vazquez E."/>
            <person name="Machado-Schiaffino G."/>
        </authorList>
    </citation>
    <scope>NUCLEOTIDE SEQUENCE</scope>
    <source>
        <strain evidence="3">C29</strain>
        <tissue evidence="3">Fin</tissue>
    </source>
</reference>
<dbReference type="InterPro" id="IPR040647">
    <property type="entry name" value="SPIN-DOC_Znf-C2H2"/>
</dbReference>
<evidence type="ECO:0000313" key="3">
    <source>
        <dbReference type="EMBL" id="KAK0132567.1"/>
    </source>
</evidence>
<dbReference type="PANTHER" id="PTHR45913:SF5">
    <property type="entry name" value="GENERAL TRANSCRIPTION FACTOR II-I REPEAT DOMAIN-CONTAINING PROTEIN 2A-LIKE PROTEIN"/>
    <property type="match status" value="1"/>
</dbReference>
<gene>
    <name evidence="3" type="ORF">N1851_032534</name>
</gene>
<dbReference type="EMBL" id="JAOPHQ010006258">
    <property type="protein sequence ID" value="KAK0132567.1"/>
    <property type="molecule type" value="Genomic_DNA"/>
</dbReference>
<feature type="domain" description="SPIN-DOC-like zinc-finger" evidence="2">
    <location>
        <begin position="139"/>
        <end position="184"/>
    </location>
</feature>
<dbReference type="PANTHER" id="PTHR45913">
    <property type="entry name" value="EPM2A-INTERACTING PROTEIN 1"/>
    <property type="match status" value="1"/>
</dbReference>
<feature type="region of interest" description="Disordered" evidence="1">
    <location>
        <begin position="640"/>
        <end position="659"/>
    </location>
</feature>
<dbReference type="Pfam" id="PF18658">
    <property type="entry name" value="zf-C2H2_12"/>
    <property type="match status" value="1"/>
</dbReference>
<evidence type="ECO:0000313" key="4">
    <source>
        <dbReference type="Proteomes" id="UP001174136"/>
    </source>
</evidence>
<dbReference type="AlphaFoldDB" id="A0AA47M2R0"/>
<accession>A0AA47M2R0</accession>
<comment type="caution">
    <text evidence="3">The sequence shown here is derived from an EMBL/GenBank/DDBJ whole genome shotgun (WGS) entry which is preliminary data.</text>
</comment>
<sequence length="749" mass="83897">MAGMYSGAQAVIQRAQPLAPYIHGRAHCVNLVTQQACSASCVVRNALHWIHDLGTFCGRSGMLIDKFKAIIAAEGEGPALSIRALCPTRWTVCSPAIRAVLSQYGIVLSALEADLQTPQSKKGDSVPGRKVDIECRVFQEKWTEYYLFTEVNTKPVCLVCNQQVSVLKEYNIRRHYETHHKDKFQNLKGQLRKEKINELLAGLKKQQSAFTHSRDVSDGAVKASYLISNELVQASKPFSDGELVKKCMLKAAEVVCPEKQSAFANISLSRNTIANRVEDLSRDLGSQMHEKIKSFIAFSVAIDESTDVTDVAQLCIFIRGVDDALVVAEEFLELVPMKDTTTADDIFSSLVGALDRVGVDWSRAVSLATDGAPSMVGRKAGVATKFREKVQAANGGQDVWAFHCILHQEALCCKTLKMDHVMSVVVQTVNFIRARGLNHRQFDCFLSDNDIPAGLPYHTEVRWLSRGAVLKRFFELREEIEQFLGKKGRPVEELKCLKWVRDLAFMVDITQHLNNLNKMLQGRKKVVTQFYDCICAFKLKLSLWETQLSNGEFNVVQLFSWLRSVEEMAASHSESASRAEGLRVRLQQGNVVLGLLLALDVISELEVLNTSLQKKTQTMEGMLSAVSLEAEDRCGNLSLEPIVPPRTHRPPKRYSGQAPAYTPGSAVDFYRAEFYRVLDTVDAQITERFMQPGIQTLKELENSLLTRITNEAAVRKYPELKEEDLRVQLAMFKNKYKVNTTADDVHALK</sequence>
<protein>
    <submittedName>
        <fullName evidence="3">General transcription factor II-I repeat domain-containing protein 2</fullName>
    </submittedName>
</protein>
<evidence type="ECO:0000256" key="1">
    <source>
        <dbReference type="SAM" id="MobiDB-lite"/>
    </source>
</evidence>
<dbReference type="SUPFAM" id="SSF53098">
    <property type="entry name" value="Ribonuclease H-like"/>
    <property type="match status" value="1"/>
</dbReference>
<evidence type="ECO:0000259" key="2">
    <source>
        <dbReference type="Pfam" id="PF18658"/>
    </source>
</evidence>
<keyword evidence="4" id="KW-1185">Reference proteome</keyword>
<dbReference type="InterPro" id="IPR012337">
    <property type="entry name" value="RNaseH-like_sf"/>
</dbReference>
<organism evidence="3 4">
    <name type="scientific">Merluccius polli</name>
    <name type="common">Benguela hake</name>
    <name type="synonym">Merluccius cadenati</name>
    <dbReference type="NCBI Taxonomy" id="89951"/>
    <lineage>
        <taxon>Eukaryota</taxon>
        <taxon>Metazoa</taxon>
        <taxon>Chordata</taxon>
        <taxon>Craniata</taxon>
        <taxon>Vertebrata</taxon>
        <taxon>Euteleostomi</taxon>
        <taxon>Actinopterygii</taxon>
        <taxon>Neopterygii</taxon>
        <taxon>Teleostei</taxon>
        <taxon>Neoteleostei</taxon>
        <taxon>Acanthomorphata</taxon>
        <taxon>Zeiogadaria</taxon>
        <taxon>Gadariae</taxon>
        <taxon>Gadiformes</taxon>
        <taxon>Gadoidei</taxon>
        <taxon>Merlucciidae</taxon>
        <taxon>Merluccius</taxon>
    </lineage>
</organism>
<dbReference type="Proteomes" id="UP001174136">
    <property type="component" value="Unassembled WGS sequence"/>
</dbReference>
<name>A0AA47M2R0_MERPO</name>
<proteinExistence type="predicted"/>